<evidence type="ECO:0000313" key="3">
    <source>
        <dbReference type="EMBL" id="KAJ1352181.1"/>
    </source>
</evidence>
<evidence type="ECO:0000256" key="1">
    <source>
        <dbReference type="ARBA" id="ARBA00023157"/>
    </source>
</evidence>
<sequence>MAAYANPLEPSSWESSVEEITPLLTTAAKISSKPPLPIVVSTESVHPEQPCDSSSCSRPLICQPHIAFGEIRTTCGCPIGRNGAMCQTSTAVSFNENSLFIHQSPNVMIGSSSSHLPFSITFAMRTTVPSIHVVSGENIFGQKLFSIALDDGRFLMTFQGAKYDKLIPFVINDGTWYIVRLEKNERVSEK</sequence>
<comment type="caution">
    <text evidence="3">The sequence shown here is derived from an EMBL/GenBank/DDBJ whole genome shotgun (WGS) entry which is preliminary data.</text>
</comment>
<dbReference type="Proteomes" id="UP001196413">
    <property type="component" value="Unassembled WGS sequence"/>
</dbReference>
<dbReference type="Gene3D" id="2.60.120.200">
    <property type="match status" value="1"/>
</dbReference>
<feature type="domain" description="EGF-like" evidence="2">
    <location>
        <begin position="75"/>
        <end position="86"/>
    </location>
</feature>
<organism evidence="3 4">
    <name type="scientific">Parelaphostrongylus tenuis</name>
    <name type="common">Meningeal worm</name>
    <dbReference type="NCBI Taxonomy" id="148309"/>
    <lineage>
        <taxon>Eukaryota</taxon>
        <taxon>Metazoa</taxon>
        <taxon>Ecdysozoa</taxon>
        <taxon>Nematoda</taxon>
        <taxon>Chromadorea</taxon>
        <taxon>Rhabditida</taxon>
        <taxon>Rhabditina</taxon>
        <taxon>Rhabditomorpha</taxon>
        <taxon>Strongyloidea</taxon>
        <taxon>Metastrongylidae</taxon>
        <taxon>Parelaphostrongylus</taxon>
    </lineage>
</organism>
<dbReference type="InterPro" id="IPR013320">
    <property type="entry name" value="ConA-like_dom_sf"/>
</dbReference>
<dbReference type="SUPFAM" id="SSF49899">
    <property type="entry name" value="Concanavalin A-like lectins/glucanases"/>
    <property type="match status" value="1"/>
</dbReference>
<evidence type="ECO:0000313" key="4">
    <source>
        <dbReference type="Proteomes" id="UP001196413"/>
    </source>
</evidence>
<gene>
    <name evidence="3" type="ORF">KIN20_008382</name>
</gene>
<dbReference type="PROSITE" id="PS00022">
    <property type="entry name" value="EGF_1"/>
    <property type="match status" value="1"/>
</dbReference>
<dbReference type="EMBL" id="JAHQIW010001321">
    <property type="protein sequence ID" value="KAJ1352181.1"/>
    <property type="molecule type" value="Genomic_DNA"/>
</dbReference>
<dbReference type="AlphaFoldDB" id="A0AAD5QMP1"/>
<dbReference type="InterPro" id="IPR000742">
    <property type="entry name" value="EGF"/>
</dbReference>
<protein>
    <recommendedName>
        <fullName evidence="2">EGF-like domain-containing protein</fullName>
    </recommendedName>
</protein>
<accession>A0AAD5QMP1</accession>
<reference evidence="3" key="1">
    <citation type="submission" date="2021-06" db="EMBL/GenBank/DDBJ databases">
        <title>Parelaphostrongylus tenuis whole genome reference sequence.</title>
        <authorList>
            <person name="Garwood T.J."/>
            <person name="Larsen P.A."/>
            <person name="Fountain-Jones N.M."/>
            <person name="Garbe J.R."/>
            <person name="Macchietto M.G."/>
            <person name="Kania S.A."/>
            <person name="Gerhold R.W."/>
            <person name="Richards J.E."/>
            <person name="Wolf T.M."/>
        </authorList>
    </citation>
    <scope>NUCLEOTIDE SEQUENCE</scope>
    <source>
        <strain evidence="3">MNPRO001-30</strain>
        <tissue evidence="3">Meninges</tissue>
    </source>
</reference>
<keyword evidence="1" id="KW-1015">Disulfide bond</keyword>
<name>A0AAD5QMP1_PARTN</name>
<keyword evidence="4" id="KW-1185">Reference proteome</keyword>
<evidence type="ECO:0000259" key="2">
    <source>
        <dbReference type="PROSITE" id="PS00022"/>
    </source>
</evidence>
<proteinExistence type="predicted"/>